<organism evidence="1">
    <name type="scientific">Tanacetum cinerariifolium</name>
    <name type="common">Dalmatian daisy</name>
    <name type="synonym">Chrysanthemum cinerariifolium</name>
    <dbReference type="NCBI Taxonomy" id="118510"/>
    <lineage>
        <taxon>Eukaryota</taxon>
        <taxon>Viridiplantae</taxon>
        <taxon>Streptophyta</taxon>
        <taxon>Embryophyta</taxon>
        <taxon>Tracheophyta</taxon>
        <taxon>Spermatophyta</taxon>
        <taxon>Magnoliopsida</taxon>
        <taxon>eudicotyledons</taxon>
        <taxon>Gunneridae</taxon>
        <taxon>Pentapetalae</taxon>
        <taxon>asterids</taxon>
        <taxon>campanulids</taxon>
        <taxon>Asterales</taxon>
        <taxon>Asteraceae</taxon>
        <taxon>Asteroideae</taxon>
        <taxon>Anthemideae</taxon>
        <taxon>Anthemidinae</taxon>
        <taxon>Tanacetum</taxon>
    </lineage>
</organism>
<dbReference type="AlphaFoldDB" id="A0A699UY80"/>
<comment type="caution">
    <text evidence="1">The sequence shown here is derived from an EMBL/GenBank/DDBJ whole genome shotgun (WGS) entry which is preliminary data.</text>
</comment>
<proteinExistence type="predicted"/>
<dbReference type="EMBL" id="BKCJ011365135">
    <property type="protein sequence ID" value="GFD26016.1"/>
    <property type="molecule type" value="Genomic_DNA"/>
</dbReference>
<evidence type="ECO:0000313" key="1">
    <source>
        <dbReference type="EMBL" id="GFD26016.1"/>
    </source>
</evidence>
<feature type="non-terminal residue" evidence="1">
    <location>
        <position position="149"/>
    </location>
</feature>
<reference evidence="1" key="1">
    <citation type="journal article" date="2019" name="Sci. Rep.">
        <title>Draft genome of Tanacetum cinerariifolium, the natural source of mosquito coil.</title>
        <authorList>
            <person name="Yamashiro T."/>
            <person name="Shiraishi A."/>
            <person name="Satake H."/>
            <person name="Nakayama K."/>
        </authorList>
    </citation>
    <scope>NUCLEOTIDE SEQUENCE</scope>
</reference>
<accession>A0A699UY80</accession>
<name>A0A699UY80_TANCI</name>
<sequence length="149" mass="14883">QSPASPPAPFAGCRARAAFRSGTQAHVEAQHHGAHVGVVGVGRVGARVHWVHADGVARRGVVDVARAVAQGVVLLGVPAFPGRPGVEVAPAEVHRQRPQMQLVGDGGREGVVQRHVLEAGVAGVAGVAVAAGVGVVEAGAVLAGILSRP</sequence>
<protein>
    <submittedName>
        <fullName evidence="1">Uncharacterized protein</fullName>
    </submittedName>
</protein>
<gene>
    <name evidence="1" type="ORF">Tci_897985</name>
</gene>
<feature type="non-terminal residue" evidence="1">
    <location>
        <position position="1"/>
    </location>
</feature>